<accession>A0AAV9UA88</accession>
<keyword evidence="3" id="KW-1185">Reference proteome</keyword>
<dbReference type="Proteomes" id="UP001373714">
    <property type="component" value="Unassembled WGS sequence"/>
</dbReference>
<evidence type="ECO:0000313" key="3">
    <source>
        <dbReference type="Proteomes" id="UP001373714"/>
    </source>
</evidence>
<name>A0AAV9UA88_9PEZI</name>
<evidence type="ECO:0000313" key="2">
    <source>
        <dbReference type="EMBL" id="KAK6337432.1"/>
    </source>
</evidence>
<organism evidence="2 3">
    <name type="scientific">Orbilia blumenaviensis</name>
    <dbReference type="NCBI Taxonomy" id="1796055"/>
    <lineage>
        <taxon>Eukaryota</taxon>
        <taxon>Fungi</taxon>
        <taxon>Dikarya</taxon>
        <taxon>Ascomycota</taxon>
        <taxon>Pezizomycotina</taxon>
        <taxon>Orbiliomycetes</taxon>
        <taxon>Orbiliales</taxon>
        <taxon>Orbiliaceae</taxon>
        <taxon>Orbilia</taxon>
    </lineage>
</organism>
<proteinExistence type="predicted"/>
<protein>
    <submittedName>
        <fullName evidence="2">Uncharacterized protein</fullName>
    </submittedName>
</protein>
<dbReference type="EMBL" id="JAVHNS010000013">
    <property type="protein sequence ID" value="KAK6337432.1"/>
    <property type="molecule type" value="Genomic_DNA"/>
</dbReference>
<gene>
    <name evidence="2" type="ORF">TWF730_002831</name>
</gene>
<sequence length="464" mass="51589">MTRQTAGGLFGFDVKPSYIEVYSDHEPARRPGDAGCKEIVFRIYKKLKPKADLEELDIPEQITLVENLPGYENIAGGLLDSRIPIEHSYMNTLSQGLPTFASLFNTDTEEQEGASMAPRFPRTGYEVASVPGSKEMWPGGRGGVRIPNFNEQEWQYDDEALPGTINEEHPQPPVLETLRGNMRAVSFGPVSQVEKGPGRIPISHSGGQQVQDLGGLPGDERLPSGALSEENPQPLPQEDQQPRLRASSIEAELEQSDIGMGALQNQHEREILQRIPKVFDQPDEDIKQRSIPEIFEELESLVDQLEIESDASAKTKSIADTNTPKQLYDGGPLKIISSGNNYPSGDEAPVYLLRNEMEVAMEIEPEAKPDFETGIWADNFPENPFKDLGGTSEDLNEINTQGDAERLRRFGMDAGDSLEDDDDYPLHQYFTKAREDSFIDEPLPPDLIPEQRIVNEEVNSNNTG</sequence>
<dbReference type="AlphaFoldDB" id="A0AAV9UA88"/>
<reference evidence="2 3" key="1">
    <citation type="submission" date="2019-10" db="EMBL/GenBank/DDBJ databases">
        <authorList>
            <person name="Palmer J.M."/>
        </authorList>
    </citation>
    <scope>NUCLEOTIDE SEQUENCE [LARGE SCALE GENOMIC DNA]</scope>
    <source>
        <strain evidence="2 3">TWF730</strain>
    </source>
</reference>
<evidence type="ECO:0000256" key="1">
    <source>
        <dbReference type="SAM" id="MobiDB-lite"/>
    </source>
</evidence>
<feature type="region of interest" description="Disordered" evidence="1">
    <location>
        <begin position="191"/>
        <end position="244"/>
    </location>
</feature>
<comment type="caution">
    <text evidence="2">The sequence shown here is derived from an EMBL/GenBank/DDBJ whole genome shotgun (WGS) entry which is preliminary data.</text>
</comment>